<protein>
    <submittedName>
        <fullName evidence="5">Ankyrin repeat</fullName>
    </submittedName>
</protein>
<organism evidence="5 6">
    <name type="scientific">Geosmithia morbida</name>
    <dbReference type="NCBI Taxonomy" id="1094350"/>
    <lineage>
        <taxon>Eukaryota</taxon>
        <taxon>Fungi</taxon>
        <taxon>Dikarya</taxon>
        <taxon>Ascomycota</taxon>
        <taxon>Pezizomycotina</taxon>
        <taxon>Sordariomycetes</taxon>
        <taxon>Hypocreomycetidae</taxon>
        <taxon>Hypocreales</taxon>
        <taxon>Bionectriaceae</taxon>
        <taxon>Geosmithia</taxon>
    </lineage>
</organism>
<feature type="compositionally biased region" description="Pro residues" evidence="4">
    <location>
        <begin position="196"/>
        <end position="207"/>
    </location>
</feature>
<feature type="compositionally biased region" description="Low complexity" evidence="4">
    <location>
        <begin position="184"/>
        <end position="195"/>
    </location>
</feature>
<dbReference type="SUPFAM" id="SSF48403">
    <property type="entry name" value="Ankyrin repeat"/>
    <property type="match status" value="2"/>
</dbReference>
<evidence type="ECO:0000313" key="6">
    <source>
        <dbReference type="Proteomes" id="UP000749293"/>
    </source>
</evidence>
<dbReference type="SMART" id="SM00248">
    <property type="entry name" value="ANK"/>
    <property type="match status" value="13"/>
</dbReference>
<feature type="repeat" description="ANK" evidence="3">
    <location>
        <begin position="498"/>
        <end position="530"/>
    </location>
</feature>
<dbReference type="Pfam" id="PF13637">
    <property type="entry name" value="Ank_4"/>
    <property type="match status" value="1"/>
</dbReference>
<evidence type="ECO:0000256" key="3">
    <source>
        <dbReference type="PROSITE-ProRule" id="PRU00023"/>
    </source>
</evidence>
<feature type="compositionally biased region" description="Polar residues" evidence="4">
    <location>
        <begin position="251"/>
        <end position="267"/>
    </location>
</feature>
<feature type="compositionally biased region" description="Basic and acidic residues" evidence="4">
    <location>
        <begin position="211"/>
        <end position="220"/>
    </location>
</feature>
<feature type="repeat" description="ANK" evidence="3">
    <location>
        <begin position="682"/>
        <end position="714"/>
    </location>
</feature>
<sequence>MASSAKYQGQCLDLCTRTTEFGDKIAVHLLEYLTSVTHSHLHGGTDILAHEFLSTCHVLLSIQAGLEECTRTKQFFPHELLAEMEKKFRLCQADFNVLDQMLLRALDGERKHSTMSKMKRGLSKLFGDMDFHKMSHSLEVNRNSLQVSSLMFQWSLGEDKVQSGTGIGLTGLQAALDRLDSKKTSSASGSRSVVNVPPPSFPNPAPPNRQLTHEAPHTPSHEQPSLPPLPWMAEGSSLMSRSNGAAHPDESNTMSEARRWTATSPSSVDERQSQTGKSGGHPYASALDEALSQHSGGGSNSDETILEEMAGLDLGSTAKGVVHLKASPASVPRWTPRCSSPGSGDGAGLKGALISAVRAGNHKLVEQLLDRGVSPNTGPEINSLIDAIRGQHAQCVRLLLRFGADPNDRDHDGMTPLLAAVEKGFLPGAAMLAKYGADPNMKAGHDEQESATVLAAGSNNLSAEGETLLTIAINKKTPPHLIEMLLHYGADPNAKTSEGKTALFEAITCNRPDIVTCLLDNGADPNLPGPKHLLWPATYRAPCLKILLERGADSRKAPGIMELATSVNNIESIRVLLKANVDPNAKKDGVYTPLCTSIRDNRPDILRLLLSNGADPNVPASEYPAFKCITHNRLRFLPELVKAGADLNNPKGIVETAVACNNMEALEWLLNQGMDPNERCPKGRSPLTTAIRDKRLDMIDLLISRGADPNKRGEDWPIFMAVHTPSILRRILHVLSEPRAFKGVVERAVVANQLESVKMLLAAGVSVEDKNGGVFSPLTSAIREDHREIVEYLLDPNGGNADVNAPGEHLPIVKALRRYHGEDTAILEMLLAHGADPNKMYRGWNAMFQAVELGDLDVLKIVLEKGGGIDLEAREEMGQTVVEMAESRGWDDAVQLLNEHIKQ</sequence>
<keyword evidence="6" id="KW-1185">Reference proteome</keyword>
<feature type="repeat" description="ANK" evidence="3">
    <location>
        <begin position="842"/>
        <end position="874"/>
    </location>
</feature>
<evidence type="ECO:0000256" key="2">
    <source>
        <dbReference type="ARBA" id="ARBA00023043"/>
    </source>
</evidence>
<feature type="repeat" description="ANK" evidence="3">
    <location>
        <begin position="589"/>
        <end position="621"/>
    </location>
</feature>
<proteinExistence type="predicted"/>
<evidence type="ECO:0000256" key="1">
    <source>
        <dbReference type="ARBA" id="ARBA00022737"/>
    </source>
</evidence>
<dbReference type="EMBL" id="JAANYQ010000016">
    <property type="protein sequence ID" value="KAF4120574.1"/>
    <property type="molecule type" value="Genomic_DNA"/>
</dbReference>
<reference evidence="5" key="1">
    <citation type="submission" date="2020-03" db="EMBL/GenBank/DDBJ databases">
        <title>Site-based positive gene gene selection in Geosmithia morbida across the United States reveals a broad range of putative effectors and factors for local host and environmental adapation.</title>
        <authorList>
            <person name="Onufrak A."/>
            <person name="Murdoch R.W."/>
            <person name="Gazis R."/>
            <person name="Huff M."/>
            <person name="Staton M."/>
            <person name="Klingeman W."/>
            <person name="Hadziabdic D."/>
        </authorList>
    </citation>
    <scope>NUCLEOTIDE SEQUENCE</scope>
    <source>
        <strain evidence="5">1262</strain>
    </source>
</reference>
<dbReference type="OrthoDB" id="194358at2759"/>
<feature type="repeat" description="ANK" evidence="3">
    <location>
        <begin position="464"/>
        <end position="497"/>
    </location>
</feature>
<dbReference type="GeneID" id="55969240"/>
<accession>A0A9P5D3J6</accession>
<dbReference type="PANTHER" id="PTHR24198:SF165">
    <property type="entry name" value="ANKYRIN REPEAT-CONTAINING PROTEIN-RELATED"/>
    <property type="match status" value="1"/>
</dbReference>
<dbReference type="RefSeq" id="XP_035319226.1">
    <property type="nucleotide sequence ID" value="XM_035464988.1"/>
</dbReference>
<dbReference type="AlphaFoldDB" id="A0A9P5D3J6"/>
<dbReference type="PANTHER" id="PTHR24198">
    <property type="entry name" value="ANKYRIN REPEAT AND PROTEIN KINASE DOMAIN-CONTAINING PROTEIN"/>
    <property type="match status" value="1"/>
</dbReference>
<evidence type="ECO:0000313" key="5">
    <source>
        <dbReference type="EMBL" id="KAF4120574.1"/>
    </source>
</evidence>
<keyword evidence="2 3" id="KW-0040">ANK repeat</keyword>
<dbReference type="InterPro" id="IPR002110">
    <property type="entry name" value="Ankyrin_rpt"/>
</dbReference>
<dbReference type="Pfam" id="PF12796">
    <property type="entry name" value="Ank_2"/>
    <property type="match status" value="4"/>
</dbReference>
<dbReference type="PROSITE" id="PS50297">
    <property type="entry name" value="ANK_REP_REGION"/>
    <property type="match status" value="2"/>
</dbReference>
<feature type="repeat" description="ANK" evidence="3">
    <location>
        <begin position="412"/>
        <end position="444"/>
    </location>
</feature>
<evidence type="ECO:0000256" key="4">
    <source>
        <dbReference type="SAM" id="MobiDB-lite"/>
    </source>
</evidence>
<dbReference type="Proteomes" id="UP000749293">
    <property type="component" value="Unassembled WGS sequence"/>
</dbReference>
<keyword evidence="1" id="KW-0677">Repeat</keyword>
<name>A0A9P5D3J6_9HYPO</name>
<feature type="region of interest" description="Disordered" evidence="4">
    <location>
        <begin position="180"/>
        <end position="284"/>
    </location>
</feature>
<comment type="caution">
    <text evidence="5">The sequence shown here is derived from an EMBL/GenBank/DDBJ whole genome shotgun (WGS) entry which is preliminary data.</text>
</comment>
<dbReference type="Gene3D" id="1.25.40.20">
    <property type="entry name" value="Ankyrin repeat-containing domain"/>
    <property type="match status" value="4"/>
</dbReference>
<dbReference type="PROSITE" id="PS50088">
    <property type="entry name" value="ANK_REPEAT"/>
    <property type="match status" value="6"/>
</dbReference>
<gene>
    <name evidence="5" type="ORF">GMORB2_3012</name>
</gene>
<dbReference type="InterPro" id="IPR036770">
    <property type="entry name" value="Ankyrin_rpt-contain_sf"/>
</dbReference>